<sequence length="310" mass="36495">MSDPRPPAWNEIKEKGGVLPLLLVLWLYRLFGRCLIQALLYVVVMWYWLLSPSARQASLDYLQRLHRFAGQQSPFQQMPTWQHSYRHFIVFAEAIVDKMQGWLGEISEQRLQIHGHEHLRRHYGQGLIILVSHFGNIELLRAIKSEHQQKINVLVYQKHADKFNAFLRKISSKSNVSLISVDELGMETTMILQDKLDAGEWVMIAADRVPIHSQRIQMLSFLGQEAPWSQGAWILANLLKVPVIASFCYRVQHNFEVHFHPIAECIDLPRKARLPEMAIVTRKYVDLLEWHCIRAPYQWFNFYQFWNIKK</sequence>
<evidence type="ECO:0000313" key="8">
    <source>
        <dbReference type="EMBL" id="ESK50250.1"/>
    </source>
</evidence>
<keyword evidence="3" id="KW-0997">Cell inner membrane</keyword>
<dbReference type="PATRIC" id="fig|1341683.3.peg.2199"/>
<dbReference type="Pfam" id="PF03279">
    <property type="entry name" value="Lip_A_acyltrans"/>
    <property type="match status" value="1"/>
</dbReference>
<evidence type="ECO:0000256" key="1">
    <source>
        <dbReference type="ARBA" id="ARBA00004533"/>
    </source>
</evidence>
<evidence type="ECO:0000256" key="6">
    <source>
        <dbReference type="ARBA" id="ARBA00023315"/>
    </source>
</evidence>
<reference evidence="8 9" key="1">
    <citation type="submission" date="2013-10" db="EMBL/GenBank/DDBJ databases">
        <title>The Genome Sequence of Acinetobacter brisouii CIP 110357.</title>
        <authorList>
            <consortium name="The Broad Institute Genomics Platform"/>
            <consortium name="The Broad Institute Genome Sequencing Center for Infectious Disease"/>
            <person name="Cerqueira G."/>
            <person name="Feldgarden M."/>
            <person name="Courvalin P."/>
            <person name="Grillot-Courvalin C."/>
            <person name="Clermont D."/>
            <person name="Rocha E."/>
            <person name="Yoon E.-J."/>
            <person name="Nemec A."/>
            <person name="Young S.K."/>
            <person name="Zeng Q."/>
            <person name="Gargeya S."/>
            <person name="Fitzgerald M."/>
            <person name="Abouelleil A."/>
            <person name="Alvarado L."/>
            <person name="Berlin A.M."/>
            <person name="Chapman S.B."/>
            <person name="Gainer-Dewar J."/>
            <person name="Goldberg J."/>
            <person name="Gnerre S."/>
            <person name="Griggs A."/>
            <person name="Gujja S."/>
            <person name="Hansen M."/>
            <person name="Howarth C."/>
            <person name="Imamovic A."/>
            <person name="Ireland A."/>
            <person name="Larimer J."/>
            <person name="McCowan C."/>
            <person name="Murphy C."/>
            <person name="Pearson M."/>
            <person name="Poon T.W."/>
            <person name="Priest M."/>
            <person name="Roberts A."/>
            <person name="Saif S."/>
            <person name="Shea T."/>
            <person name="Sykes S."/>
            <person name="Wortman J."/>
            <person name="Nusbaum C."/>
            <person name="Birren B."/>
        </authorList>
    </citation>
    <scope>NUCLEOTIDE SEQUENCE [LARGE SCALE GENOMIC DNA]</scope>
    <source>
        <strain evidence="8 9">CIP 110357</strain>
    </source>
</reference>
<evidence type="ECO:0000256" key="7">
    <source>
        <dbReference type="SAM" id="Phobius"/>
    </source>
</evidence>
<keyword evidence="9" id="KW-1185">Reference proteome</keyword>
<evidence type="ECO:0000256" key="4">
    <source>
        <dbReference type="ARBA" id="ARBA00022679"/>
    </source>
</evidence>
<dbReference type="RefSeq" id="WP_004902215.1">
    <property type="nucleotide sequence ID" value="NZ_BBTI01000006.1"/>
</dbReference>
<dbReference type="EMBL" id="AYEU01000007">
    <property type="protein sequence ID" value="ESK50250.1"/>
    <property type="molecule type" value="Genomic_DNA"/>
</dbReference>
<name>V2UNM1_9GAMM</name>
<dbReference type="Proteomes" id="UP000018418">
    <property type="component" value="Unassembled WGS sequence"/>
</dbReference>
<dbReference type="AlphaFoldDB" id="V2UNM1"/>
<dbReference type="InterPro" id="IPR004960">
    <property type="entry name" value="LipA_acyltrans"/>
</dbReference>
<dbReference type="CDD" id="cd07984">
    <property type="entry name" value="LPLAT_LABLAT-like"/>
    <property type="match status" value="1"/>
</dbReference>
<accession>V2UNM1</accession>
<comment type="caution">
    <text evidence="8">The sequence shown here is derived from an EMBL/GenBank/DDBJ whole genome shotgun (WGS) entry which is preliminary data.</text>
</comment>
<dbReference type="InterPro" id="IPR014548">
    <property type="entry name" value="Ac_Trasf"/>
</dbReference>
<keyword evidence="6" id="KW-0012">Acyltransferase</keyword>
<feature type="transmembrane region" description="Helical" evidence="7">
    <location>
        <begin position="30"/>
        <end position="50"/>
    </location>
</feature>
<dbReference type="PANTHER" id="PTHR30606">
    <property type="entry name" value="LIPID A BIOSYNTHESIS LAUROYL ACYLTRANSFERASE"/>
    <property type="match status" value="1"/>
</dbReference>
<dbReference type="HOGENOM" id="CLU_049421_2_1_6"/>
<dbReference type="GO" id="GO:0009247">
    <property type="term" value="P:glycolipid biosynthetic process"/>
    <property type="evidence" value="ECO:0007669"/>
    <property type="project" value="UniProtKB-ARBA"/>
</dbReference>
<gene>
    <name evidence="8" type="ORF">P255_02226</name>
</gene>
<protein>
    <recommendedName>
        <fullName evidence="10">Acyltransferase</fullName>
    </recommendedName>
</protein>
<keyword evidence="2" id="KW-1003">Cell membrane</keyword>
<dbReference type="PIRSF" id="PIRSF028561">
    <property type="entry name" value="Ac_Trasf"/>
    <property type="match status" value="1"/>
</dbReference>
<keyword evidence="4" id="KW-0808">Transferase</keyword>
<keyword evidence="7" id="KW-1133">Transmembrane helix</keyword>
<evidence type="ECO:0000256" key="2">
    <source>
        <dbReference type="ARBA" id="ARBA00022475"/>
    </source>
</evidence>
<evidence type="ECO:0008006" key="10">
    <source>
        <dbReference type="Google" id="ProtNLM"/>
    </source>
</evidence>
<proteinExistence type="predicted"/>
<organism evidence="8 9">
    <name type="scientific">Acinetobacter brisouii CIP 110357</name>
    <dbReference type="NCBI Taxonomy" id="1341683"/>
    <lineage>
        <taxon>Bacteria</taxon>
        <taxon>Pseudomonadati</taxon>
        <taxon>Pseudomonadota</taxon>
        <taxon>Gammaproteobacteria</taxon>
        <taxon>Moraxellales</taxon>
        <taxon>Moraxellaceae</taxon>
        <taxon>Acinetobacter</taxon>
    </lineage>
</organism>
<dbReference type="GO" id="GO:0005886">
    <property type="term" value="C:plasma membrane"/>
    <property type="evidence" value="ECO:0007669"/>
    <property type="project" value="UniProtKB-SubCell"/>
</dbReference>
<keyword evidence="5 7" id="KW-0472">Membrane</keyword>
<evidence type="ECO:0000256" key="5">
    <source>
        <dbReference type="ARBA" id="ARBA00023136"/>
    </source>
</evidence>
<dbReference type="PANTHER" id="PTHR30606:SF9">
    <property type="entry name" value="LIPID A BIOSYNTHESIS LAUROYLTRANSFERASE"/>
    <property type="match status" value="1"/>
</dbReference>
<evidence type="ECO:0000313" key="9">
    <source>
        <dbReference type="Proteomes" id="UP000018418"/>
    </source>
</evidence>
<evidence type="ECO:0000256" key="3">
    <source>
        <dbReference type="ARBA" id="ARBA00022519"/>
    </source>
</evidence>
<comment type="subcellular location">
    <subcellularLocation>
        <location evidence="1">Cell inner membrane</location>
    </subcellularLocation>
</comment>
<dbReference type="GO" id="GO:0016746">
    <property type="term" value="F:acyltransferase activity"/>
    <property type="evidence" value="ECO:0007669"/>
    <property type="project" value="UniProtKB-KW"/>
</dbReference>
<keyword evidence="7" id="KW-0812">Transmembrane</keyword>
<dbReference type="OrthoDB" id="9808633at2"/>